<dbReference type="GO" id="GO:0003723">
    <property type="term" value="F:RNA binding"/>
    <property type="evidence" value="ECO:0007669"/>
    <property type="project" value="UniProtKB-UniRule"/>
</dbReference>
<feature type="domain" description="RNase H type-2" evidence="17">
    <location>
        <begin position="76"/>
        <end position="263"/>
    </location>
</feature>
<evidence type="ECO:0000313" key="19">
    <source>
        <dbReference type="Proteomes" id="UP000698335"/>
    </source>
</evidence>
<evidence type="ECO:0000259" key="17">
    <source>
        <dbReference type="PROSITE" id="PS51975"/>
    </source>
</evidence>
<keyword evidence="13 14" id="KW-0464">Manganese</keyword>
<dbReference type="CDD" id="cd07182">
    <property type="entry name" value="RNase_HII_bacteria_HII_like"/>
    <property type="match status" value="1"/>
</dbReference>
<evidence type="ECO:0000256" key="7">
    <source>
        <dbReference type="ARBA" id="ARBA00019179"/>
    </source>
</evidence>
<comment type="catalytic activity">
    <reaction evidence="1 14 15 16">
        <text>Endonucleolytic cleavage to 5'-phosphomonoester.</text>
        <dbReference type="EC" id="3.1.26.4"/>
    </reaction>
</comment>
<dbReference type="InterPro" id="IPR024567">
    <property type="entry name" value="RNase_HII/HIII_dom"/>
</dbReference>
<dbReference type="Proteomes" id="UP000698335">
    <property type="component" value="Unassembled WGS sequence"/>
</dbReference>
<keyword evidence="12 14" id="KW-0378">Hydrolase</keyword>
<comment type="subcellular location">
    <subcellularLocation>
        <location evidence="4 14">Cytoplasm</location>
    </subcellularLocation>
</comment>
<dbReference type="PANTHER" id="PTHR10954:SF18">
    <property type="entry name" value="RIBONUCLEASE HII"/>
    <property type="match status" value="1"/>
</dbReference>
<keyword evidence="10 14" id="KW-0479">Metal-binding</keyword>
<evidence type="ECO:0000256" key="4">
    <source>
        <dbReference type="ARBA" id="ARBA00004496"/>
    </source>
</evidence>
<feature type="binding site" evidence="14 15">
    <location>
        <position position="174"/>
    </location>
    <ligand>
        <name>a divalent metal cation</name>
        <dbReference type="ChEBI" id="CHEBI:60240"/>
    </ligand>
</feature>
<dbReference type="InterPro" id="IPR001352">
    <property type="entry name" value="RNase_HII/HIII"/>
</dbReference>
<dbReference type="AlphaFoldDB" id="A0A930W1H6"/>
<dbReference type="NCBIfam" id="NF000594">
    <property type="entry name" value="PRK00015.1-1"/>
    <property type="match status" value="1"/>
</dbReference>
<feature type="binding site" evidence="14 15">
    <location>
        <position position="83"/>
    </location>
    <ligand>
        <name>a divalent metal cation</name>
        <dbReference type="ChEBI" id="CHEBI:60240"/>
    </ligand>
</feature>
<name>A0A930W1H6_9ACTN</name>
<evidence type="ECO:0000256" key="3">
    <source>
        <dbReference type="ARBA" id="ARBA00004065"/>
    </source>
</evidence>
<feature type="binding site" evidence="14 15">
    <location>
        <position position="82"/>
    </location>
    <ligand>
        <name>a divalent metal cation</name>
        <dbReference type="ChEBI" id="CHEBI:60240"/>
    </ligand>
</feature>
<keyword evidence="11 14" id="KW-0255">Endonuclease</keyword>
<keyword evidence="8 14" id="KW-0963">Cytoplasm</keyword>
<evidence type="ECO:0000256" key="15">
    <source>
        <dbReference type="PROSITE-ProRule" id="PRU01319"/>
    </source>
</evidence>
<evidence type="ECO:0000313" key="18">
    <source>
        <dbReference type="EMBL" id="MBF4807825.1"/>
    </source>
</evidence>
<organism evidence="18 19">
    <name type="scientific">Lancefieldella rimae</name>
    <dbReference type="NCBI Taxonomy" id="1383"/>
    <lineage>
        <taxon>Bacteria</taxon>
        <taxon>Bacillati</taxon>
        <taxon>Actinomycetota</taxon>
        <taxon>Coriobacteriia</taxon>
        <taxon>Coriobacteriales</taxon>
        <taxon>Atopobiaceae</taxon>
        <taxon>Lancefieldella</taxon>
    </lineage>
</organism>
<dbReference type="GO" id="GO:0004523">
    <property type="term" value="F:RNA-DNA hybrid ribonuclease activity"/>
    <property type="evidence" value="ECO:0007669"/>
    <property type="project" value="UniProtKB-UniRule"/>
</dbReference>
<dbReference type="InterPro" id="IPR012337">
    <property type="entry name" value="RNaseH-like_sf"/>
</dbReference>
<sequence length="263" mass="28006">MVAFDSSRLTAKEIAALLSDASASEIAALSERYAEDPRKQVQQALKSAQRRLERSAVENSRVQAMYTLQRKLGGSGIIVGVDEVGRGPVAGPLTVGAVVLPDAPLIEGLNDSKKLSAARRETIAARIAKVALAIGMAFIEPAEIDEIGMSAALKKAMKIAIEQTGVDPDCVLIDGNPVHVHPREKTIVKGDAKIASIAAASIVAKVSRDALMVDYDAQYPAYHFAQNKGYASADHIKAIAEYGLTPIHRTTFCGNFAKGPRLF</sequence>
<dbReference type="SUPFAM" id="SSF53098">
    <property type="entry name" value="Ribonuclease H-like"/>
    <property type="match status" value="1"/>
</dbReference>
<gene>
    <name evidence="14" type="primary">rnhB</name>
    <name evidence="18" type="ORF">HXK26_03935</name>
</gene>
<evidence type="ECO:0000256" key="13">
    <source>
        <dbReference type="ARBA" id="ARBA00023211"/>
    </source>
</evidence>
<dbReference type="GO" id="GO:0032299">
    <property type="term" value="C:ribonuclease H2 complex"/>
    <property type="evidence" value="ECO:0007669"/>
    <property type="project" value="TreeGrafter"/>
</dbReference>
<dbReference type="EMBL" id="JABZGW010000141">
    <property type="protein sequence ID" value="MBF4807825.1"/>
    <property type="molecule type" value="Genomic_DNA"/>
</dbReference>
<dbReference type="GO" id="GO:0006298">
    <property type="term" value="P:mismatch repair"/>
    <property type="evidence" value="ECO:0007669"/>
    <property type="project" value="TreeGrafter"/>
</dbReference>
<dbReference type="EC" id="3.1.26.4" evidence="6 14"/>
<dbReference type="InterPro" id="IPR022898">
    <property type="entry name" value="RNase_HII"/>
</dbReference>
<comment type="function">
    <text evidence="3 14 16">Endonuclease that specifically degrades the RNA of RNA-DNA hybrids.</text>
</comment>
<evidence type="ECO:0000256" key="16">
    <source>
        <dbReference type="RuleBase" id="RU003515"/>
    </source>
</evidence>
<comment type="cofactor">
    <cofactor evidence="2">
        <name>Mg(2+)</name>
        <dbReference type="ChEBI" id="CHEBI:18420"/>
    </cofactor>
</comment>
<comment type="cofactor">
    <cofactor evidence="14 15">
        <name>Mn(2+)</name>
        <dbReference type="ChEBI" id="CHEBI:29035"/>
    </cofactor>
    <cofactor evidence="14 15">
        <name>Mg(2+)</name>
        <dbReference type="ChEBI" id="CHEBI:18420"/>
    </cofactor>
    <text evidence="14 15">Manganese or magnesium. Binds 1 divalent metal ion per monomer in the absence of substrate. May bind a second metal ion after substrate binding.</text>
</comment>
<keyword evidence="9 14" id="KW-0540">Nuclease</keyword>
<evidence type="ECO:0000256" key="1">
    <source>
        <dbReference type="ARBA" id="ARBA00000077"/>
    </source>
</evidence>
<evidence type="ECO:0000256" key="2">
    <source>
        <dbReference type="ARBA" id="ARBA00001946"/>
    </source>
</evidence>
<dbReference type="GO" id="GO:0030145">
    <property type="term" value="F:manganese ion binding"/>
    <property type="evidence" value="ECO:0007669"/>
    <property type="project" value="UniProtKB-UniRule"/>
</dbReference>
<protein>
    <recommendedName>
        <fullName evidence="7 14">Ribonuclease HII</fullName>
        <shortName evidence="14">RNase HII</shortName>
        <ecNumber evidence="6 14">3.1.26.4</ecNumber>
    </recommendedName>
</protein>
<comment type="caution">
    <text evidence="18">The sequence shown here is derived from an EMBL/GenBank/DDBJ whole genome shotgun (WGS) entry which is preliminary data.</text>
</comment>
<evidence type="ECO:0000256" key="10">
    <source>
        <dbReference type="ARBA" id="ARBA00022723"/>
    </source>
</evidence>
<reference evidence="18" key="1">
    <citation type="submission" date="2020-04" db="EMBL/GenBank/DDBJ databases">
        <title>Deep metagenomics examines the oral microbiome during advanced dental caries in children, revealing novel taxa and co-occurrences with host molecules.</title>
        <authorList>
            <person name="Baker J.L."/>
            <person name="Morton J.T."/>
            <person name="Dinis M."/>
            <person name="Alvarez R."/>
            <person name="Tran N.C."/>
            <person name="Knight R."/>
            <person name="Edlund A."/>
        </authorList>
    </citation>
    <scope>NUCLEOTIDE SEQUENCE</scope>
    <source>
        <strain evidence="18">JCVI_38_bin.5</strain>
    </source>
</reference>
<proteinExistence type="inferred from homology"/>
<dbReference type="PROSITE" id="PS51975">
    <property type="entry name" value="RNASE_H_2"/>
    <property type="match status" value="1"/>
</dbReference>
<evidence type="ECO:0000256" key="12">
    <source>
        <dbReference type="ARBA" id="ARBA00022801"/>
    </source>
</evidence>
<accession>A0A930W1H6</accession>
<dbReference type="HAMAP" id="MF_00052_B">
    <property type="entry name" value="RNase_HII_B"/>
    <property type="match status" value="1"/>
</dbReference>
<dbReference type="GO" id="GO:0043137">
    <property type="term" value="P:DNA replication, removal of RNA primer"/>
    <property type="evidence" value="ECO:0007669"/>
    <property type="project" value="TreeGrafter"/>
</dbReference>
<comment type="similarity">
    <text evidence="5 14 16">Belongs to the RNase HII family.</text>
</comment>
<evidence type="ECO:0000256" key="9">
    <source>
        <dbReference type="ARBA" id="ARBA00022722"/>
    </source>
</evidence>
<dbReference type="Pfam" id="PF01351">
    <property type="entry name" value="RNase_HII"/>
    <property type="match status" value="1"/>
</dbReference>
<evidence type="ECO:0000256" key="8">
    <source>
        <dbReference type="ARBA" id="ARBA00022490"/>
    </source>
</evidence>
<dbReference type="NCBIfam" id="NF000595">
    <property type="entry name" value="PRK00015.1-3"/>
    <property type="match status" value="1"/>
</dbReference>
<dbReference type="InterPro" id="IPR036397">
    <property type="entry name" value="RNaseH_sf"/>
</dbReference>
<dbReference type="RefSeq" id="WP_311141382.1">
    <property type="nucleotide sequence ID" value="NZ_CAUOKZ010000001.1"/>
</dbReference>
<dbReference type="GO" id="GO:0005737">
    <property type="term" value="C:cytoplasm"/>
    <property type="evidence" value="ECO:0007669"/>
    <property type="project" value="UniProtKB-SubCell"/>
</dbReference>
<evidence type="ECO:0000256" key="11">
    <source>
        <dbReference type="ARBA" id="ARBA00022759"/>
    </source>
</evidence>
<evidence type="ECO:0000256" key="14">
    <source>
        <dbReference type="HAMAP-Rule" id="MF_00052"/>
    </source>
</evidence>
<evidence type="ECO:0000256" key="6">
    <source>
        <dbReference type="ARBA" id="ARBA00012180"/>
    </source>
</evidence>
<dbReference type="PANTHER" id="PTHR10954">
    <property type="entry name" value="RIBONUCLEASE H2 SUBUNIT A"/>
    <property type="match status" value="1"/>
</dbReference>
<dbReference type="Gene3D" id="3.30.420.10">
    <property type="entry name" value="Ribonuclease H-like superfamily/Ribonuclease H"/>
    <property type="match status" value="1"/>
</dbReference>
<evidence type="ECO:0000256" key="5">
    <source>
        <dbReference type="ARBA" id="ARBA00007383"/>
    </source>
</evidence>